<keyword evidence="6 8" id="KW-0472">Membrane</keyword>
<dbReference type="PANTHER" id="PTHR21444">
    <property type="entry name" value="COILED-COIL DOMAIN-CONTAINING PROTEIN 180"/>
    <property type="match status" value="1"/>
</dbReference>
<feature type="transmembrane region" description="Helical" evidence="8">
    <location>
        <begin position="125"/>
        <end position="148"/>
    </location>
</feature>
<keyword evidence="7" id="KW-0675">Receptor</keyword>
<feature type="transmembrane region" description="Helical" evidence="8">
    <location>
        <begin position="526"/>
        <end position="555"/>
    </location>
</feature>
<evidence type="ECO:0000313" key="9">
    <source>
        <dbReference type="EMBL" id="ELU08524.1"/>
    </source>
</evidence>
<feature type="transmembrane region" description="Helical" evidence="8">
    <location>
        <begin position="33"/>
        <end position="56"/>
    </location>
</feature>
<keyword evidence="5 8" id="KW-1133">Transmembrane helix</keyword>
<feature type="transmembrane region" description="Helical" evidence="8">
    <location>
        <begin position="441"/>
        <end position="465"/>
    </location>
</feature>
<dbReference type="GO" id="GO:0038023">
    <property type="term" value="F:signaling receptor activity"/>
    <property type="evidence" value="ECO:0007669"/>
    <property type="project" value="InterPro"/>
</dbReference>
<reference evidence="10" key="3">
    <citation type="submission" date="2015-06" db="UniProtKB">
        <authorList>
            <consortium name="EnsemblMetazoa"/>
        </authorList>
    </citation>
    <scope>IDENTIFICATION</scope>
</reference>
<evidence type="ECO:0000256" key="1">
    <source>
        <dbReference type="ARBA" id="ARBA00004651"/>
    </source>
</evidence>
<evidence type="ECO:0000256" key="3">
    <source>
        <dbReference type="ARBA" id="ARBA00022475"/>
    </source>
</evidence>
<feature type="transmembrane region" description="Helical" evidence="8">
    <location>
        <begin position="485"/>
        <end position="505"/>
    </location>
</feature>
<evidence type="ECO:0000256" key="2">
    <source>
        <dbReference type="ARBA" id="ARBA00022448"/>
    </source>
</evidence>
<feature type="transmembrane region" description="Helical" evidence="8">
    <location>
        <begin position="200"/>
        <end position="219"/>
    </location>
</feature>
<gene>
    <name evidence="9" type="ORF">CAPTEDRAFT_225028</name>
</gene>
<feature type="transmembrane region" description="Helical" evidence="8">
    <location>
        <begin position="88"/>
        <end position="105"/>
    </location>
</feature>
<keyword evidence="3" id="KW-1003">Cell membrane</keyword>
<keyword evidence="2" id="KW-0813">Transport</keyword>
<dbReference type="STRING" id="283909.R7UPT0"/>
<dbReference type="Proteomes" id="UP000014760">
    <property type="component" value="Unassembled WGS sequence"/>
</dbReference>
<organism evidence="9">
    <name type="scientific">Capitella teleta</name>
    <name type="common">Polychaete worm</name>
    <dbReference type="NCBI Taxonomy" id="283909"/>
    <lineage>
        <taxon>Eukaryota</taxon>
        <taxon>Metazoa</taxon>
        <taxon>Spiralia</taxon>
        <taxon>Lophotrochozoa</taxon>
        <taxon>Annelida</taxon>
        <taxon>Polychaeta</taxon>
        <taxon>Sedentaria</taxon>
        <taxon>Scolecida</taxon>
        <taxon>Capitellidae</taxon>
        <taxon>Capitella</taxon>
    </lineage>
</organism>
<dbReference type="EMBL" id="KB299000">
    <property type="protein sequence ID" value="ELU08524.1"/>
    <property type="molecule type" value="Genomic_DNA"/>
</dbReference>
<proteinExistence type="predicted"/>
<feature type="transmembrane region" description="Helical" evidence="8">
    <location>
        <begin position="277"/>
        <end position="299"/>
    </location>
</feature>
<evidence type="ECO:0000256" key="4">
    <source>
        <dbReference type="ARBA" id="ARBA00022692"/>
    </source>
</evidence>
<keyword evidence="11" id="KW-1185">Reference proteome</keyword>
<reference evidence="9 11" key="2">
    <citation type="journal article" date="2013" name="Nature">
        <title>Insights into bilaterian evolution from three spiralian genomes.</title>
        <authorList>
            <person name="Simakov O."/>
            <person name="Marletaz F."/>
            <person name="Cho S.J."/>
            <person name="Edsinger-Gonzales E."/>
            <person name="Havlak P."/>
            <person name="Hellsten U."/>
            <person name="Kuo D.H."/>
            <person name="Larsson T."/>
            <person name="Lv J."/>
            <person name="Arendt D."/>
            <person name="Savage R."/>
            <person name="Osoegawa K."/>
            <person name="de Jong P."/>
            <person name="Grimwood J."/>
            <person name="Chapman J.A."/>
            <person name="Shapiro H."/>
            <person name="Aerts A."/>
            <person name="Otillar R.P."/>
            <person name="Terry A.Y."/>
            <person name="Boore J.L."/>
            <person name="Grigoriev I.V."/>
            <person name="Lindberg D.R."/>
            <person name="Seaver E.C."/>
            <person name="Weisblat D.A."/>
            <person name="Putnam N.H."/>
            <person name="Rokhsar D.S."/>
        </authorList>
    </citation>
    <scope>NUCLEOTIDE SEQUENCE</scope>
    <source>
        <strain evidence="9 11">I ESC-2004</strain>
    </source>
</reference>
<dbReference type="EnsemblMetazoa" id="CapteT225028">
    <property type="protein sequence ID" value="CapteP225028"/>
    <property type="gene ID" value="CapteG225028"/>
</dbReference>
<comment type="subcellular location">
    <subcellularLocation>
        <location evidence="1">Cell membrane</location>
        <topology evidence="1">Multi-pass membrane protein</topology>
    </subcellularLocation>
</comment>
<protein>
    <recommendedName>
        <fullName evidence="12">Receptor for retinol uptake STRA6</fullName>
    </recommendedName>
</protein>
<dbReference type="Pfam" id="PF14752">
    <property type="entry name" value="RBP_receptor"/>
    <property type="match status" value="1"/>
</dbReference>
<dbReference type="AlphaFoldDB" id="R7UPT0"/>
<evidence type="ECO:0000256" key="7">
    <source>
        <dbReference type="ARBA" id="ARBA00023170"/>
    </source>
</evidence>
<dbReference type="GO" id="GO:0071939">
    <property type="term" value="P:vitamin A import into cell"/>
    <property type="evidence" value="ECO:0007669"/>
    <property type="project" value="TreeGrafter"/>
</dbReference>
<evidence type="ECO:0000256" key="5">
    <source>
        <dbReference type="ARBA" id="ARBA00022989"/>
    </source>
</evidence>
<evidence type="ECO:0000256" key="8">
    <source>
        <dbReference type="SAM" id="Phobius"/>
    </source>
</evidence>
<feature type="transmembrane region" description="Helical" evidence="8">
    <location>
        <begin position="370"/>
        <end position="398"/>
    </location>
</feature>
<sequence>MEDSNLTTTESFLDTNATNSTPPAAFTCNDAQIIEYIAVLLHLPIAIILVVALSFLTKRKTINKTCCHGGRPGLMEPMDFTDYRGRRWAYSLVFVLMTYRVLNLFEGRYYFKPAAYSDPEFDSKFGWSLVFVNMLNICLICVVFYPLLACISLRHSISANITGFIYLLAWVFWSAIIWVSCPLYPGDAVLEGTDGLGDQMFLLDLPILAAFIGLVYCYVADFVCNIRKRCCHKVKPTGFSDTNAQALEYIHKIIATKPIDESINIVGKMKKKAKYRWIPGVYYSPRLMCTMAVSALAIYKASAVTIVGFTTLYNHLHSIKEAIDDALDEYDKTGDSSGVQFIVELMNTLGFSASTASADIRHFVFVVWDWVYITFIVLVVSLVVSTLVQLFSMVLVFLNYRKDLLKLFKGNYSWQPKMIEKSSAASALFGSMKYSGFQIAFFIYAWFLLSVILVVVLMLVCYLVIVPIRDKESNFVLRMLYKLWPTVIVTVALNFAQLMLCKFCFLQQNGAFMALTNRRAMNIASYFLFFFNVLLGLFSCLRRILFSVLIGTILISRLDRLLLTKGFERLDTGYSTYLGMLKVDLYHTHPILKAFVDIVIEHRREVTEAPATVIHSKDTADKTQPMTRKRIARNRWRKALTLVNNPTILLDRLQVQIKEQEKKRSKGAIIADGFVGGVVTGVTLATAAVGASAKYHSIYHMSGCHYS</sequence>
<feature type="transmembrane region" description="Helical" evidence="8">
    <location>
        <begin position="160"/>
        <end position="180"/>
    </location>
</feature>
<dbReference type="PANTHER" id="PTHR21444:SF15">
    <property type="entry name" value="RECEPTOR FOR RETINOL UPTAKE STRA6"/>
    <property type="match status" value="1"/>
</dbReference>
<dbReference type="HOGENOM" id="CLU_030548_0_0_1"/>
<evidence type="ECO:0000256" key="6">
    <source>
        <dbReference type="ARBA" id="ARBA00023136"/>
    </source>
</evidence>
<dbReference type="InterPro" id="IPR026612">
    <property type="entry name" value="STRA6-like"/>
</dbReference>
<dbReference type="OrthoDB" id="2376984at2759"/>
<reference evidence="11" key="1">
    <citation type="submission" date="2012-12" db="EMBL/GenBank/DDBJ databases">
        <authorList>
            <person name="Hellsten U."/>
            <person name="Grimwood J."/>
            <person name="Chapman J.A."/>
            <person name="Shapiro H."/>
            <person name="Aerts A."/>
            <person name="Otillar R.P."/>
            <person name="Terry A.Y."/>
            <person name="Boore J.L."/>
            <person name="Simakov O."/>
            <person name="Marletaz F."/>
            <person name="Cho S.-J."/>
            <person name="Edsinger-Gonzales E."/>
            <person name="Havlak P."/>
            <person name="Kuo D.-H."/>
            <person name="Larsson T."/>
            <person name="Lv J."/>
            <person name="Arendt D."/>
            <person name="Savage R."/>
            <person name="Osoegawa K."/>
            <person name="de Jong P."/>
            <person name="Lindberg D.R."/>
            <person name="Seaver E.C."/>
            <person name="Weisblat D.A."/>
            <person name="Putnam N.H."/>
            <person name="Grigoriev I.V."/>
            <person name="Rokhsar D.S."/>
        </authorList>
    </citation>
    <scope>NUCLEOTIDE SEQUENCE</scope>
    <source>
        <strain evidence="11">I ESC-2004</strain>
    </source>
</reference>
<evidence type="ECO:0000313" key="11">
    <source>
        <dbReference type="Proteomes" id="UP000014760"/>
    </source>
</evidence>
<dbReference type="GO" id="GO:0005886">
    <property type="term" value="C:plasma membrane"/>
    <property type="evidence" value="ECO:0007669"/>
    <property type="project" value="UniProtKB-SubCell"/>
</dbReference>
<name>R7UPT0_CAPTE</name>
<evidence type="ECO:0000313" key="10">
    <source>
        <dbReference type="EnsemblMetazoa" id="CapteP225028"/>
    </source>
</evidence>
<keyword evidence="4 8" id="KW-0812">Transmembrane</keyword>
<dbReference type="GO" id="GO:0034632">
    <property type="term" value="F:retinol transmembrane transporter activity"/>
    <property type="evidence" value="ECO:0007669"/>
    <property type="project" value="InterPro"/>
</dbReference>
<dbReference type="EMBL" id="AMQN01006716">
    <property type="status" value="NOT_ANNOTATED_CDS"/>
    <property type="molecule type" value="Genomic_DNA"/>
</dbReference>
<accession>R7UPT0</accession>
<dbReference type="OMA" id="QVGYIVW"/>
<evidence type="ECO:0008006" key="12">
    <source>
        <dbReference type="Google" id="ProtNLM"/>
    </source>
</evidence>